<dbReference type="EMBL" id="BOMY01000064">
    <property type="protein sequence ID" value="GIF26738.1"/>
    <property type="molecule type" value="Genomic_DNA"/>
</dbReference>
<dbReference type="SMART" id="SM00354">
    <property type="entry name" value="HTH_LACI"/>
    <property type="match status" value="1"/>
</dbReference>
<dbReference type="PANTHER" id="PTHR30146:SF153">
    <property type="entry name" value="LACTOSE OPERON REPRESSOR"/>
    <property type="match status" value="1"/>
</dbReference>
<evidence type="ECO:0000259" key="4">
    <source>
        <dbReference type="PROSITE" id="PS50932"/>
    </source>
</evidence>
<dbReference type="Pfam" id="PF13377">
    <property type="entry name" value="Peripla_BP_3"/>
    <property type="match status" value="1"/>
</dbReference>
<sequence length="359" mass="39294">MGTERRSRGTHEAALTIRDVAERAEVSVATVSRVLAGNYPVAAKTRQRVMRAVRELNYVVNTHARALAGVRTETVAFVLNDVRGPSFSAAAYGVEREANQRGRLCLICTTEGDQERELAFMQLMREQQASAVILIGGVRDDEQYRERYTEIAQGLHAVGSRLVLCGRPSLGADVPATTVEYDNEGGAYAITTNLLANGHRRILYLGGMLEHTTSVGRLLGYHRALADFGVAPDPTLIEHGEFTRVSGYERTRAWLQQGAGRFTAIFAETDMVAAGALAALEDAGVRVPDDISLVGYDDIELASDLRPRLTTVHVPYEELGRTAVRLAIDLKEGRSREGDQHVVLGTHVVVRQSVARLHH</sequence>
<dbReference type="PANTHER" id="PTHR30146">
    <property type="entry name" value="LACI-RELATED TRANSCRIPTIONAL REPRESSOR"/>
    <property type="match status" value="1"/>
</dbReference>
<dbReference type="CDD" id="cd01392">
    <property type="entry name" value="HTH_LacI"/>
    <property type="match status" value="1"/>
</dbReference>
<dbReference type="GO" id="GO:0003700">
    <property type="term" value="F:DNA-binding transcription factor activity"/>
    <property type="evidence" value="ECO:0007669"/>
    <property type="project" value="TreeGrafter"/>
</dbReference>
<dbReference type="CDD" id="cd06267">
    <property type="entry name" value="PBP1_LacI_sugar_binding-like"/>
    <property type="match status" value="1"/>
</dbReference>
<dbReference type="SUPFAM" id="SSF53822">
    <property type="entry name" value="Periplasmic binding protein-like I"/>
    <property type="match status" value="1"/>
</dbReference>
<dbReference type="Gene3D" id="1.10.260.40">
    <property type="entry name" value="lambda repressor-like DNA-binding domains"/>
    <property type="match status" value="1"/>
</dbReference>
<feature type="domain" description="HTH lacI-type" evidence="4">
    <location>
        <begin position="15"/>
        <end position="69"/>
    </location>
</feature>
<dbReference type="Gene3D" id="3.40.50.2300">
    <property type="match status" value="2"/>
</dbReference>
<gene>
    <name evidence="5" type="ORF">Ate02nite_94680</name>
</gene>
<dbReference type="InterPro" id="IPR046335">
    <property type="entry name" value="LacI/GalR-like_sensor"/>
</dbReference>
<dbReference type="Proteomes" id="UP000623608">
    <property type="component" value="Unassembled WGS sequence"/>
</dbReference>
<dbReference type="AlphaFoldDB" id="A0A919NXT4"/>
<dbReference type="InterPro" id="IPR010982">
    <property type="entry name" value="Lambda_DNA-bd_dom_sf"/>
</dbReference>
<proteinExistence type="predicted"/>
<organism evidence="5 6">
    <name type="scientific">Paractinoplanes tereljensis</name>
    <dbReference type="NCBI Taxonomy" id="571912"/>
    <lineage>
        <taxon>Bacteria</taxon>
        <taxon>Bacillati</taxon>
        <taxon>Actinomycetota</taxon>
        <taxon>Actinomycetes</taxon>
        <taxon>Micromonosporales</taxon>
        <taxon>Micromonosporaceae</taxon>
        <taxon>Paractinoplanes</taxon>
    </lineage>
</organism>
<comment type="caution">
    <text evidence="5">The sequence shown here is derived from an EMBL/GenBank/DDBJ whole genome shotgun (WGS) entry which is preliminary data.</text>
</comment>
<evidence type="ECO:0000256" key="2">
    <source>
        <dbReference type="ARBA" id="ARBA00023125"/>
    </source>
</evidence>
<reference evidence="5" key="1">
    <citation type="submission" date="2021-01" db="EMBL/GenBank/DDBJ databases">
        <title>Whole genome shotgun sequence of Actinoplanes tereljensis NBRC 105297.</title>
        <authorList>
            <person name="Komaki H."/>
            <person name="Tamura T."/>
        </authorList>
    </citation>
    <scope>NUCLEOTIDE SEQUENCE</scope>
    <source>
        <strain evidence="5">NBRC 105297</strain>
    </source>
</reference>
<dbReference type="InterPro" id="IPR028082">
    <property type="entry name" value="Peripla_BP_I"/>
</dbReference>
<name>A0A919NXT4_9ACTN</name>
<dbReference type="PROSITE" id="PS50932">
    <property type="entry name" value="HTH_LACI_2"/>
    <property type="match status" value="1"/>
</dbReference>
<evidence type="ECO:0000313" key="5">
    <source>
        <dbReference type="EMBL" id="GIF26738.1"/>
    </source>
</evidence>
<protein>
    <submittedName>
        <fullName evidence="5">LacI family transcriptional regulator</fullName>
    </submittedName>
</protein>
<keyword evidence="6" id="KW-1185">Reference proteome</keyword>
<dbReference type="Pfam" id="PF00356">
    <property type="entry name" value="LacI"/>
    <property type="match status" value="1"/>
</dbReference>
<dbReference type="PROSITE" id="PS00356">
    <property type="entry name" value="HTH_LACI_1"/>
    <property type="match status" value="1"/>
</dbReference>
<evidence type="ECO:0000313" key="6">
    <source>
        <dbReference type="Proteomes" id="UP000623608"/>
    </source>
</evidence>
<dbReference type="InterPro" id="IPR000843">
    <property type="entry name" value="HTH_LacI"/>
</dbReference>
<evidence type="ECO:0000256" key="1">
    <source>
        <dbReference type="ARBA" id="ARBA00023015"/>
    </source>
</evidence>
<evidence type="ECO:0000256" key="3">
    <source>
        <dbReference type="ARBA" id="ARBA00023163"/>
    </source>
</evidence>
<keyword evidence="2" id="KW-0238">DNA-binding</keyword>
<dbReference type="GO" id="GO:0000976">
    <property type="term" value="F:transcription cis-regulatory region binding"/>
    <property type="evidence" value="ECO:0007669"/>
    <property type="project" value="TreeGrafter"/>
</dbReference>
<dbReference type="SUPFAM" id="SSF47413">
    <property type="entry name" value="lambda repressor-like DNA-binding domains"/>
    <property type="match status" value="1"/>
</dbReference>
<keyword evidence="3" id="KW-0804">Transcription</keyword>
<keyword evidence="1" id="KW-0805">Transcription regulation</keyword>
<accession>A0A919NXT4</accession>